<evidence type="ECO:0000313" key="1">
    <source>
        <dbReference type="EMBL" id="KAK2969956.1"/>
    </source>
</evidence>
<keyword evidence="2" id="KW-1185">Reference proteome</keyword>
<gene>
    <name evidence="1" type="ORF">RJ640_008296</name>
</gene>
<organism evidence="1 2">
    <name type="scientific">Escallonia rubra</name>
    <dbReference type="NCBI Taxonomy" id="112253"/>
    <lineage>
        <taxon>Eukaryota</taxon>
        <taxon>Viridiplantae</taxon>
        <taxon>Streptophyta</taxon>
        <taxon>Embryophyta</taxon>
        <taxon>Tracheophyta</taxon>
        <taxon>Spermatophyta</taxon>
        <taxon>Magnoliopsida</taxon>
        <taxon>eudicotyledons</taxon>
        <taxon>Gunneridae</taxon>
        <taxon>Pentapetalae</taxon>
        <taxon>asterids</taxon>
        <taxon>campanulids</taxon>
        <taxon>Escalloniales</taxon>
        <taxon>Escalloniaceae</taxon>
        <taxon>Escallonia</taxon>
    </lineage>
</organism>
<dbReference type="Proteomes" id="UP001187471">
    <property type="component" value="Unassembled WGS sequence"/>
</dbReference>
<evidence type="ECO:0000313" key="2">
    <source>
        <dbReference type="Proteomes" id="UP001187471"/>
    </source>
</evidence>
<name>A0AA88QYZ3_9ASTE</name>
<dbReference type="EMBL" id="JAVXUO010002762">
    <property type="protein sequence ID" value="KAK2969956.1"/>
    <property type="molecule type" value="Genomic_DNA"/>
</dbReference>
<dbReference type="PANTHER" id="PTHR37201:SF1">
    <property type="entry name" value="WD REPEAT PROTEIN"/>
    <property type="match status" value="1"/>
</dbReference>
<proteinExistence type="predicted"/>
<protein>
    <submittedName>
        <fullName evidence="1">Uncharacterized protein</fullName>
    </submittedName>
</protein>
<sequence length="342" mass="38266">MRATTSNYPVNFCPSPISSLPAPHPSRHLNFPIHRTQHPLPRLLGFSNSRQFGKGQRLYEQRSLRLNYGAIDGGTAAILTSCSAPSPSVWDDGPYEVLPSGKRAYLDEEDVVTFLDPPKELIPLDPTSYNPAAYLWKKIGEIPEERRHRLLSLLKPRLISRAWEIAGTKYEDPKLAKKSASTLLSNGDGVNLLEFWNCRTSGGPAPIAWINFFNKALFCCKDGKQYGRLYGGSLLAGFSSSFPLYFVVRQLTEVMSTEQPCDLAYEFGDGLLNLHDYPKGFPKPAKHPWPFSDQVVIYIRHVGPGVLVGQAWQEGETLEQIPKKLCGEILMVRDHALLGRNK</sequence>
<reference evidence="1" key="1">
    <citation type="submission" date="2022-12" db="EMBL/GenBank/DDBJ databases">
        <title>Draft genome assemblies for two species of Escallonia (Escalloniales).</title>
        <authorList>
            <person name="Chanderbali A."/>
            <person name="Dervinis C."/>
            <person name="Anghel I."/>
            <person name="Soltis D."/>
            <person name="Soltis P."/>
            <person name="Zapata F."/>
        </authorList>
    </citation>
    <scope>NUCLEOTIDE SEQUENCE</scope>
    <source>
        <strain evidence="1">UCBG92.1500</strain>
        <tissue evidence="1">Leaf</tissue>
    </source>
</reference>
<dbReference type="AlphaFoldDB" id="A0AA88QYZ3"/>
<comment type="caution">
    <text evidence="1">The sequence shown here is derived from an EMBL/GenBank/DDBJ whole genome shotgun (WGS) entry which is preliminary data.</text>
</comment>
<accession>A0AA88QYZ3</accession>
<dbReference type="PANTHER" id="PTHR37201">
    <property type="entry name" value="WD REPEAT PROTEIN"/>
    <property type="match status" value="1"/>
</dbReference>